<dbReference type="EMBL" id="LYXU01000001">
    <property type="protein sequence ID" value="OBS29651.1"/>
    <property type="molecule type" value="Genomic_DNA"/>
</dbReference>
<keyword evidence="1" id="KW-1133">Transmembrane helix</keyword>
<dbReference type="InterPro" id="IPR055560">
    <property type="entry name" value="DUF7136"/>
</dbReference>
<feature type="chain" id="PRO_5008603798" description="DUF7136 domain-containing protein" evidence="2">
    <location>
        <begin position="23"/>
        <end position="285"/>
    </location>
</feature>
<gene>
    <name evidence="4" type="ORF">FPOA_03590</name>
</gene>
<keyword evidence="1" id="KW-0472">Membrane</keyword>
<evidence type="ECO:0000256" key="1">
    <source>
        <dbReference type="SAM" id="Phobius"/>
    </source>
</evidence>
<organism evidence="4 5">
    <name type="scientific">Fusarium poae</name>
    <dbReference type="NCBI Taxonomy" id="36050"/>
    <lineage>
        <taxon>Eukaryota</taxon>
        <taxon>Fungi</taxon>
        <taxon>Dikarya</taxon>
        <taxon>Ascomycota</taxon>
        <taxon>Pezizomycotina</taxon>
        <taxon>Sordariomycetes</taxon>
        <taxon>Hypocreomycetidae</taxon>
        <taxon>Hypocreales</taxon>
        <taxon>Nectriaceae</taxon>
        <taxon>Fusarium</taxon>
    </lineage>
</organism>
<keyword evidence="1" id="KW-0812">Transmembrane</keyword>
<dbReference type="OMA" id="DPYFLYW"/>
<name>A0A1B8BAA1_FUSPO</name>
<comment type="caution">
    <text evidence="4">The sequence shown here is derived from an EMBL/GenBank/DDBJ whole genome shotgun (WGS) entry which is preliminary data.</text>
</comment>
<keyword evidence="2" id="KW-0732">Signal</keyword>
<evidence type="ECO:0000313" key="5">
    <source>
        <dbReference type="Proteomes" id="UP000091967"/>
    </source>
</evidence>
<evidence type="ECO:0000259" key="3">
    <source>
        <dbReference type="Pfam" id="PF23584"/>
    </source>
</evidence>
<feature type="domain" description="DUF7136" evidence="3">
    <location>
        <begin position="29"/>
        <end position="241"/>
    </location>
</feature>
<dbReference type="Proteomes" id="UP000091967">
    <property type="component" value="Unassembled WGS sequence"/>
</dbReference>
<keyword evidence="5" id="KW-1185">Reference proteome</keyword>
<reference evidence="4 5" key="1">
    <citation type="submission" date="2016-06" db="EMBL/GenBank/DDBJ databases">
        <title>Living apart together: crosstalk between the core and supernumerary genomes in a fungal plant pathogen.</title>
        <authorList>
            <person name="Vanheule A."/>
            <person name="Audenaert K."/>
            <person name="Warris S."/>
            <person name="Van De Geest H."/>
            <person name="Schijlen E."/>
            <person name="Hofte M."/>
            <person name="De Saeger S."/>
            <person name="Haesaert G."/>
            <person name="Waalwijk C."/>
            <person name="Van Der Lee T."/>
        </authorList>
    </citation>
    <scope>NUCLEOTIDE SEQUENCE [LARGE SCALE GENOMIC DNA]</scope>
    <source>
        <strain evidence="4 5">2516</strain>
    </source>
</reference>
<feature type="transmembrane region" description="Helical" evidence="1">
    <location>
        <begin position="262"/>
        <end position="284"/>
    </location>
</feature>
<dbReference type="STRING" id="36050.A0A1B8BAA1"/>
<dbReference type="Pfam" id="PF23584">
    <property type="entry name" value="DUF7136"/>
    <property type="match status" value="1"/>
</dbReference>
<evidence type="ECO:0000313" key="4">
    <source>
        <dbReference type="EMBL" id="OBS29651.1"/>
    </source>
</evidence>
<evidence type="ECO:0000256" key="2">
    <source>
        <dbReference type="SAM" id="SignalP"/>
    </source>
</evidence>
<protein>
    <recommendedName>
        <fullName evidence="3">DUF7136 domain-containing protein</fullName>
    </recommendedName>
</protein>
<dbReference type="AlphaFoldDB" id="A0A1B8BAA1"/>
<sequence length="285" mass="31738">MRCLHSLVCWFFLIFISNGVAAEESQSDSTGTLEIGLVFPRNETTFVPSLMTPFIFSFRTPELVPVLQPYLFYYVYNYSNTTSPALDGRIWGRSMNLSAHHDPHFQVNYHRQLNVEGKWLMTLTTGVLNCVEDRHHFYNNSHYVDANFTQTNITFTTKGHSGQVDLAAETSDKNCSSPVGLTIDVQDTMKVPEGDNRADEMLAEVCAVEPLVTLADKCVAVTPAAASSIAAEMSWRVCMTVYNRSEIPESFGCKPLDWKESMGVQIVFGGTTCLALLLGALAYIF</sequence>
<proteinExistence type="predicted"/>
<feature type="signal peptide" evidence="2">
    <location>
        <begin position="1"/>
        <end position="22"/>
    </location>
</feature>
<accession>A0A1B8BAA1</accession>